<name>A0ABU1FSZ6_9MICC</name>
<feature type="transmembrane region" description="Helical" evidence="1">
    <location>
        <begin position="379"/>
        <end position="398"/>
    </location>
</feature>
<reference evidence="3" key="1">
    <citation type="submission" date="2023-07" db="EMBL/GenBank/DDBJ databases">
        <title>Description of three actinobacteria isolated from air of manufacturing shop in a pharmaceutical factory.</title>
        <authorList>
            <person name="Zhang D.-F."/>
        </authorList>
    </citation>
    <scope>NUCLEOTIDE SEQUENCE [LARGE SCALE GENOMIC DNA]</scope>
    <source>
        <strain evidence="3">CCTCC AB 207010</strain>
    </source>
</reference>
<dbReference type="RefSeq" id="WP_310536651.1">
    <property type="nucleotide sequence ID" value="NZ_BAAAOC010000010.1"/>
</dbReference>
<feature type="transmembrane region" description="Helical" evidence="1">
    <location>
        <begin position="16"/>
        <end position="37"/>
    </location>
</feature>
<proteinExistence type="predicted"/>
<organism evidence="2 3">
    <name type="scientific">Nesterenkonia flava</name>
    <dbReference type="NCBI Taxonomy" id="469799"/>
    <lineage>
        <taxon>Bacteria</taxon>
        <taxon>Bacillati</taxon>
        <taxon>Actinomycetota</taxon>
        <taxon>Actinomycetes</taxon>
        <taxon>Micrococcales</taxon>
        <taxon>Micrococcaceae</taxon>
        <taxon>Nesterenkonia</taxon>
    </lineage>
</organism>
<feature type="transmembrane region" description="Helical" evidence="1">
    <location>
        <begin position="404"/>
        <end position="424"/>
    </location>
</feature>
<evidence type="ECO:0000256" key="1">
    <source>
        <dbReference type="SAM" id="Phobius"/>
    </source>
</evidence>
<keyword evidence="1" id="KW-0472">Membrane</keyword>
<feature type="transmembrane region" description="Helical" evidence="1">
    <location>
        <begin position="137"/>
        <end position="156"/>
    </location>
</feature>
<feature type="transmembrane region" description="Helical" evidence="1">
    <location>
        <begin position="453"/>
        <end position="474"/>
    </location>
</feature>
<feature type="transmembrane region" description="Helical" evidence="1">
    <location>
        <begin position="99"/>
        <end position="125"/>
    </location>
</feature>
<keyword evidence="1" id="KW-0812">Transmembrane</keyword>
<comment type="caution">
    <text evidence="2">The sequence shown here is derived from an EMBL/GenBank/DDBJ whole genome shotgun (WGS) entry which is preliminary data.</text>
</comment>
<dbReference type="Proteomes" id="UP001260872">
    <property type="component" value="Unassembled WGS sequence"/>
</dbReference>
<feature type="transmembrane region" description="Helical" evidence="1">
    <location>
        <begin position="329"/>
        <end position="350"/>
    </location>
</feature>
<accession>A0ABU1FSZ6</accession>
<dbReference type="InterPro" id="IPR046264">
    <property type="entry name" value="DUF6297"/>
</dbReference>
<dbReference type="EMBL" id="JAVKGT010000007">
    <property type="protein sequence ID" value="MDR5711266.1"/>
    <property type="molecule type" value="Genomic_DNA"/>
</dbReference>
<feature type="transmembrane region" description="Helical" evidence="1">
    <location>
        <begin position="163"/>
        <end position="183"/>
    </location>
</feature>
<keyword evidence="1" id="KW-1133">Transmembrane helix</keyword>
<feature type="transmembrane region" description="Helical" evidence="1">
    <location>
        <begin position="480"/>
        <end position="498"/>
    </location>
</feature>
<feature type="transmembrane region" description="Helical" evidence="1">
    <location>
        <begin position="57"/>
        <end position="73"/>
    </location>
</feature>
<dbReference type="Pfam" id="PF19814">
    <property type="entry name" value="DUF6297"/>
    <property type="match status" value="1"/>
</dbReference>
<evidence type="ECO:0000313" key="2">
    <source>
        <dbReference type="EMBL" id="MDR5711266.1"/>
    </source>
</evidence>
<feature type="transmembrane region" description="Helical" evidence="1">
    <location>
        <begin position="299"/>
        <end position="323"/>
    </location>
</feature>
<sequence length="525" mass="55835">MHYRRRQGTPTAGDRWFALYLIGLVTGFFVIPVAYVIGDYLDPEFARRISSADTRPWVASLCTALGMTALWAGRVQGPAYMPPFLAQTLLSSPIDRRRILFAPTAGSVALVAAVTAACGAVGFFALTAAGLWGWDRFFLMCAAALSGGAILALLAFLGQRVTVASMAVLSAAAVLLAAAGFGQELFIMLHPAGWFALLWSQGPWWWLVPLALSLCVALAMLALHPAALGELPEQRVIGQSSRLADARLFTSTGNVHDAVQLFRQPPRRHRPGAAVHSGVPGLSGLRQEVHVAIRSPASLIAAAVCIPVGATALSVAATAVGYGFDESRLILTVPAGLAGALLVFFGTSSLTEGWRTLKNEFDAASLYGWSARDALGRRLLWPLLGTGLLSGIGVVLAGAFHRELLSGALCVAAVSLLALTARFFQTMRNRDIPVEFLAPTAIPGGVDLSAVKILAWIGDGIIITVAGTLALIVLPWKLPSLAFTMLVIVMGTALWGWIRTGQRFFAASPLRHWQHRQTAPPESSY</sequence>
<evidence type="ECO:0000313" key="3">
    <source>
        <dbReference type="Proteomes" id="UP001260872"/>
    </source>
</evidence>
<feature type="transmembrane region" description="Helical" evidence="1">
    <location>
        <begin position="203"/>
        <end position="223"/>
    </location>
</feature>
<gene>
    <name evidence="2" type="ORF">RH857_03815</name>
</gene>
<protein>
    <submittedName>
        <fullName evidence="2">DUF6297 family protein</fullName>
    </submittedName>
</protein>
<keyword evidence="3" id="KW-1185">Reference proteome</keyword>